<dbReference type="SUPFAM" id="SSF56112">
    <property type="entry name" value="Protein kinase-like (PK-like)"/>
    <property type="match status" value="1"/>
</dbReference>
<dbReference type="GO" id="GO:0044773">
    <property type="term" value="P:mitotic DNA damage checkpoint signaling"/>
    <property type="evidence" value="ECO:0007669"/>
    <property type="project" value="TreeGrafter"/>
</dbReference>
<dbReference type="InterPro" id="IPR011009">
    <property type="entry name" value="Kinase-like_dom_sf"/>
</dbReference>
<organism evidence="2 3">
    <name type="scientific">Rhizophlyctis rosea</name>
    <dbReference type="NCBI Taxonomy" id="64517"/>
    <lineage>
        <taxon>Eukaryota</taxon>
        <taxon>Fungi</taxon>
        <taxon>Fungi incertae sedis</taxon>
        <taxon>Chytridiomycota</taxon>
        <taxon>Chytridiomycota incertae sedis</taxon>
        <taxon>Chytridiomycetes</taxon>
        <taxon>Rhizophlyctidales</taxon>
        <taxon>Rhizophlyctidaceae</taxon>
        <taxon>Rhizophlyctis</taxon>
    </lineage>
</organism>
<keyword evidence="3" id="KW-1185">Reference proteome</keyword>
<name>A0AAD5SRQ1_9FUNG</name>
<dbReference type="PANTHER" id="PTHR44167">
    <property type="entry name" value="OVARIAN-SPECIFIC SERINE/THREONINE-PROTEIN KINASE LOK-RELATED"/>
    <property type="match status" value="1"/>
</dbReference>
<dbReference type="PANTHER" id="PTHR44167:SF30">
    <property type="entry name" value="PHOSPHORYLASE KINASE"/>
    <property type="match status" value="1"/>
</dbReference>
<dbReference type="GO" id="GO:0004674">
    <property type="term" value="F:protein serine/threonine kinase activity"/>
    <property type="evidence" value="ECO:0007669"/>
    <property type="project" value="TreeGrafter"/>
</dbReference>
<dbReference type="EMBL" id="JADGJD010000009">
    <property type="protein sequence ID" value="KAJ3057172.1"/>
    <property type="molecule type" value="Genomic_DNA"/>
</dbReference>
<dbReference type="AlphaFoldDB" id="A0AAD5SRQ1"/>
<dbReference type="GO" id="GO:0005634">
    <property type="term" value="C:nucleus"/>
    <property type="evidence" value="ECO:0007669"/>
    <property type="project" value="TreeGrafter"/>
</dbReference>
<evidence type="ECO:0000313" key="2">
    <source>
        <dbReference type="EMBL" id="KAJ3057172.1"/>
    </source>
</evidence>
<reference evidence="2" key="1">
    <citation type="submission" date="2020-05" db="EMBL/GenBank/DDBJ databases">
        <title>Phylogenomic resolution of chytrid fungi.</title>
        <authorList>
            <person name="Stajich J.E."/>
            <person name="Amses K."/>
            <person name="Simmons R."/>
            <person name="Seto K."/>
            <person name="Myers J."/>
            <person name="Bonds A."/>
            <person name="Quandt C.A."/>
            <person name="Barry K."/>
            <person name="Liu P."/>
            <person name="Grigoriev I."/>
            <person name="Longcore J.E."/>
            <person name="James T.Y."/>
        </authorList>
    </citation>
    <scope>NUCLEOTIDE SEQUENCE</scope>
    <source>
        <strain evidence="2">JEL0318</strain>
    </source>
</reference>
<gene>
    <name evidence="2" type="ORF">HK097_011177</name>
</gene>
<sequence>MTAVAASSDQSVDGLNQGFGDMRIDLQSLKASSLSGSGSTKGKGKAVELVGAERYLIEGPPTTTTMASRRSSVASSLDIRQFDRASIIDTIPNRVRSIVTYAMDLSTSLPVVLKTVRDTQTAEHEVMILKLLESENVPHSSRLLDTYDAVDEEFAGSKVLVYGRHRKLECRNTDLLLIRYWAKQLLTVLASIHKLRIAHNTINTSNLFTTNDDTSLVLISWSQARQSTTATTAKPRPPIGPSSVEPDFAAPDMFAAGTVLGQWLEPYLPDCSLNYLGSRLVRKSTTTYISRALIAKLDSQRMGREAAWHPMVAHAADLLSKILEPDEVERIGADTALRHPFIMAEDEEFKGSEYEEVKKAQTMAGLRGRAAGVSERRPRVMMRYR</sequence>
<evidence type="ECO:0000259" key="1">
    <source>
        <dbReference type="PROSITE" id="PS50011"/>
    </source>
</evidence>
<dbReference type="Proteomes" id="UP001212841">
    <property type="component" value="Unassembled WGS sequence"/>
</dbReference>
<accession>A0AAD5SRQ1</accession>
<dbReference type="InterPro" id="IPR000719">
    <property type="entry name" value="Prot_kinase_dom"/>
</dbReference>
<comment type="caution">
    <text evidence="2">The sequence shown here is derived from an EMBL/GenBank/DDBJ whole genome shotgun (WGS) entry which is preliminary data.</text>
</comment>
<evidence type="ECO:0000313" key="3">
    <source>
        <dbReference type="Proteomes" id="UP001212841"/>
    </source>
</evidence>
<feature type="domain" description="Protein kinase" evidence="1">
    <location>
        <begin position="29"/>
        <end position="342"/>
    </location>
</feature>
<protein>
    <recommendedName>
        <fullName evidence="1">Protein kinase domain-containing protein</fullName>
    </recommendedName>
</protein>
<dbReference type="Gene3D" id="1.10.510.10">
    <property type="entry name" value="Transferase(Phosphotransferase) domain 1"/>
    <property type="match status" value="1"/>
</dbReference>
<dbReference type="PROSITE" id="PS50011">
    <property type="entry name" value="PROTEIN_KINASE_DOM"/>
    <property type="match status" value="1"/>
</dbReference>
<dbReference type="SMART" id="SM00220">
    <property type="entry name" value="S_TKc"/>
    <property type="match status" value="1"/>
</dbReference>
<proteinExistence type="predicted"/>
<dbReference type="GO" id="GO:0005524">
    <property type="term" value="F:ATP binding"/>
    <property type="evidence" value="ECO:0007669"/>
    <property type="project" value="InterPro"/>
</dbReference>